<proteinExistence type="predicted"/>
<dbReference type="EMBL" id="ATLV01014979">
    <property type="status" value="NOT_ANNOTATED_CDS"/>
    <property type="molecule type" value="Genomic_DNA"/>
</dbReference>
<sequence>MESIWYAKGGREECTIRERSYPFSHLRFFDGDGSERAAVVLALNSLRDRRGIRSERKSAHGPETGAEDETTPYAVFRPTLINSSNTKFLSGEGK</sequence>
<dbReference type="EnsemblMetazoa" id="ASIC007453-RA">
    <property type="protein sequence ID" value="ASIC007453-PA"/>
    <property type="gene ID" value="ASIC007453"/>
</dbReference>
<dbReference type="AlphaFoldDB" id="A0A084VP64"/>
<name>A0A084VP64_ANOSI</name>
<protein>
    <submittedName>
        <fullName evidence="2 3">Uncharacterized protein</fullName>
    </submittedName>
</protein>
<dbReference type="VEuPathDB" id="VectorBase:ASIC007453"/>
<dbReference type="Proteomes" id="UP000030765">
    <property type="component" value="Unassembled WGS sequence"/>
</dbReference>
<organism evidence="2">
    <name type="scientific">Anopheles sinensis</name>
    <name type="common">Mosquito</name>
    <dbReference type="NCBI Taxonomy" id="74873"/>
    <lineage>
        <taxon>Eukaryota</taxon>
        <taxon>Metazoa</taxon>
        <taxon>Ecdysozoa</taxon>
        <taxon>Arthropoda</taxon>
        <taxon>Hexapoda</taxon>
        <taxon>Insecta</taxon>
        <taxon>Pterygota</taxon>
        <taxon>Neoptera</taxon>
        <taxon>Endopterygota</taxon>
        <taxon>Diptera</taxon>
        <taxon>Nematocera</taxon>
        <taxon>Culicoidea</taxon>
        <taxon>Culicidae</taxon>
        <taxon>Anophelinae</taxon>
        <taxon>Anopheles</taxon>
    </lineage>
</organism>
<evidence type="ECO:0000313" key="3">
    <source>
        <dbReference type="EnsemblMetazoa" id="ASIC007453-PA"/>
    </source>
</evidence>
<feature type="region of interest" description="Disordered" evidence="1">
    <location>
        <begin position="51"/>
        <end position="71"/>
    </location>
</feature>
<evidence type="ECO:0000313" key="2">
    <source>
        <dbReference type="EMBL" id="KFB39758.1"/>
    </source>
</evidence>
<gene>
    <name evidence="2" type="ORF">ZHAS_00007453</name>
</gene>
<accession>A0A084VP64</accession>
<keyword evidence="4" id="KW-1185">Reference proteome</keyword>
<evidence type="ECO:0000313" key="4">
    <source>
        <dbReference type="Proteomes" id="UP000030765"/>
    </source>
</evidence>
<feature type="compositionally biased region" description="Basic and acidic residues" evidence="1">
    <location>
        <begin position="51"/>
        <end position="60"/>
    </location>
</feature>
<dbReference type="EMBL" id="KE524999">
    <property type="protein sequence ID" value="KFB39758.1"/>
    <property type="molecule type" value="Genomic_DNA"/>
</dbReference>
<reference evidence="3" key="2">
    <citation type="submission" date="2020-05" db="UniProtKB">
        <authorList>
            <consortium name="EnsemblMetazoa"/>
        </authorList>
    </citation>
    <scope>IDENTIFICATION</scope>
</reference>
<evidence type="ECO:0000256" key="1">
    <source>
        <dbReference type="SAM" id="MobiDB-lite"/>
    </source>
</evidence>
<reference evidence="2 4" key="1">
    <citation type="journal article" date="2014" name="BMC Genomics">
        <title>Genome sequence of Anopheles sinensis provides insight into genetics basis of mosquito competence for malaria parasites.</title>
        <authorList>
            <person name="Zhou D."/>
            <person name="Zhang D."/>
            <person name="Ding G."/>
            <person name="Shi L."/>
            <person name="Hou Q."/>
            <person name="Ye Y."/>
            <person name="Xu Y."/>
            <person name="Zhou H."/>
            <person name="Xiong C."/>
            <person name="Li S."/>
            <person name="Yu J."/>
            <person name="Hong S."/>
            <person name="Yu X."/>
            <person name="Zou P."/>
            <person name="Chen C."/>
            <person name="Chang X."/>
            <person name="Wang W."/>
            <person name="Lv Y."/>
            <person name="Sun Y."/>
            <person name="Ma L."/>
            <person name="Shen B."/>
            <person name="Zhu C."/>
        </authorList>
    </citation>
    <scope>NUCLEOTIDE SEQUENCE [LARGE SCALE GENOMIC DNA]</scope>
</reference>